<proteinExistence type="predicted"/>
<dbReference type="InterPro" id="IPR032675">
    <property type="entry name" value="LRR_dom_sf"/>
</dbReference>
<dbReference type="KEGG" id="ncc:104957486"/>
<dbReference type="OrthoDB" id="5981530at2759"/>
<dbReference type="GO" id="GO:0004996">
    <property type="term" value="F:thyroid-stimulating hormone receptor activity"/>
    <property type="evidence" value="ECO:0007669"/>
    <property type="project" value="InterPro"/>
</dbReference>
<dbReference type="PANTHER" id="PTHR45712">
    <property type="entry name" value="AGAP008170-PA"/>
    <property type="match status" value="1"/>
</dbReference>
<dbReference type="InterPro" id="IPR002274">
    <property type="entry name" value="TSH_rcpt"/>
</dbReference>
<dbReference type="PRINTS" id="PR01145">
    <property type="entry name" value="TSHRECEPTOR"/>
</dbReference>
<dbReference type="GeneID" id="104957486"/>
<evidence type="ECO:0000256" key="1">
    <source>
        <dbReference type="ARBA" id="ARBA00022614"/>
    </source>
</evidence>
<evidence type="ECO:0000313" key="4">
    <source>
        <dbReference type="Proteomes" id="UP000504611"/>
    </source>
</evidence>
<evidence type="ECO:0000313" key="5">
    <source>
        <dbReference type="RefSeq" id="XP_010783424.1"/>
    </source>
</evidence>
<dbReference type="AlphaFoldDB" id="A0A6I9NZA8"/>
<dbReference type="Pfam" id="PF13306">
    <property type="entry name" value="LRR_5"/>
    <property type="match status" value="1"/>
</dbReference>
<dbReference type="GO" id="GO:0016020">
    <property type="term" value="C:membrane"/>
    <property type="evidence" value="ECO:0007669"/>
    <property type="project" value="InterPro"/>
</dbReference>
<protein>
    <submittedName>
        <fullName evidence="5">Thyrotropin receptor-like</fullName>
    </submittedName>
</protein>
<sequence length="180" mass="20224">MKSDLNVLFFIVCTVEVSLLQEYCPTGCQCDWDIYSVSCFGAEVIPLFHSSTQEVWMVGTQLSSIPENAFSNLANISHIYISDDDTLKYLEKHSFHNLSRVSHIQLTGIKTLSHIDQEAFKDLPNLKYLGITNTGLTSFPGLQYIQSSQDDFILEIVENVFIQVIPANSFTGISENTLTM</sequence>
<keyword evidence="2" id="KW-0677">Repeat</keyword>
<dbReference type="RefSeq" id="XP_010783424.1">
    <property type="nucleotide sequence ID" value="XM_010785122.1"/>
</dbReference>
<evidence type="ECO:0000256" key="3">
    <source>
        <dbReference type="SAM" id="SignalP"/>
    </source>
</evidence>
<dbReference type="SUPFAM" id="SSF52058">
    <property type="entry name" value="L domain-like"/>
    <property type="match status" value="1"/>
</dbReference>
<dbReference type="PANTHER" id="PTHR45712:SF22">
    <property type="entry name" value="INSULIN-LIKE GROWTH FACTOR-BINDING PROTEIN COMPLEX ACID LABILE SUBUNIT"/>
    <property type="match status" value="1"/>
</dbReference>
<name>A0A6I9NZA8_9TELE</name>
<keyword evidence="1" id="KW-0433">Leucine-rich repeat</keyword>
<dbReference type="InterPro" id="IPR026906">
    <property type="entry name" value="LRR_5"/>
</dbReference>
<reference evidence="5" key="1">
    <citation type="submission" date="2025-08" db="UniProtKB">
        <authorList>
            <consortium name="RefSeq"/>
        </authorList>
    </citation>
    <scope>IDENTIFICATION</scope>
    <source>
        <tissue evidence="5">Muscle</tissue>
    </source>
</reference>
<evidence type="ECO:0000256" key="2">
    <source>
        <dbReference type="ARBA" id="ARBA00022737"/>
    </source>
</evidence>
<accession>A0A6I9NZA8</accession>
<keyword evidence="4" id="KW-1185">Reference proteome</keyword>
<dbReference type="Gene3D" id="3.80.10.10">
    <property type="entry name" value="Ribonuclease Inhibitor"/>
    <property type="match status" value="1"/>
</dbReference>
<feature type="chain" id="PRO_5026761076" evidence="3">
    <location>
        <begin position="21"/>
        <end position="180"/>
    </location>
</feature>
<dbReference type="Proteomes" id="UP000504611">
    <property type="component" value="Unplaced"/>
</dbReference>
<feature type="signal peptide" evidence="3">
    <location>
        <begin position="1"/>
        <end position="20"/>
    </location>
</feature>
<gene>
    <name evidence="5" type="primary">LOC104957486</name>
</gene>
<organism evidence="4 5">
    <name type="scientific">Notothenia coriiceps</name>
    <name type="common">black rockcod</name>
    <dbReference type="NCBI Taxonomy" id="8208"/>
    <lineage>
        <taxon>Eukaryota</taxon>
        <taxon>Metazoa</taxon>
        <taxon>Chordata</taxon>
        <taxon>Craniata</taxon>
        <taxon>Vertebrata</taxon>
        <taxon>Euteleostomi</taxon>
        <taxon>Actinopterygii</taxon>
        <taxon>Neopterygii</taxon>
        <taxon>Teleostei</taxon>
        <taxon>Neoteleostei</taxon>
        <taxon>Acanthomorphata</taxon>
        <taxon>Eupercaria</taxon>
        <taxon>Perciformes</taxon>
        <taxon>Notothenioidei</taxon>
        <taxon>Nototheniidae</taxon>
        <taxon>Notothenia</taxon>
    </lineage>
</organism>
<dbReference type="InterPro" id="IPR050333">
    <property type="entry name" value="SLRP"/>
</dbReference>
<keyword evidence="3" id="KW-0732">Signal</keyword>